<evidence type="ECO:0000313" key="6">
    <source>
        <dbReference type="Proteomes" id="UP000245812"/>
    </source>
</evidence>
<keyword evidence="6" id="KW-1185">Reference proteome</keyword>
<dbReference type="GO" id="GO:0006164">
    <property type="term" value="P:purine nucleotide biosynthetic process"/>
    <property type="evidence" value="ECO:0007669"/>
    <property type="project" value="TreeGrafter"/>
</dbReference>
<name>A0A316I8I2_9GAMM</name>
<dbReference type="NCBIfam" id="TIGR01251">
    <property type="entry name" value="ribP_PPkin"/>
    <property type="match status" value="1"/>
</dbReference>
<protein>
    <submittedName>
        <fullName evidence="5">Ribose-phosphate pyrophosphokinase</fullName>
    </submittedName>
</protein>
<comment type="caution">
    <text evidence="5">The sequence shown here is derived from an EMBL/GenBank/DDBJ whole genome shotgun (WGS) entry which is preliminary data.</text>
</comment>
<dbReference type="Pfam" id="PF13793">
    <property type="entry name" value="Pribosyltran_N"/>
    <property type="match status" value="1"/>
</dbReference>
<reference evidence="5 6" key="1">
    <citation type="submission" date="2018-05" db="EMBL/GenBank/DDBJ databases">
        <title>Genomic Encyclopedia of Type Strains, Phase IV (KMG-IV): sequencing the most valuable type-strain genomes for metagenomic binning, comparative biology and taxonomic classification.</title>
        <authorList>
            <person name="Goeker M."/>
        </authorList>
    </citation>
    <scope>NUCLEOTIDE SEQUENCE [LARGE SCALE GENOMIC DNA]</scope>
    <source>
        <strain evidence="5 6">DSM 14263</strain>
    </source>
</reference>
<proteinExistence type="inferred from homology"/>
<dbReference type="AlphaFoldDB" id="A0A316I8I2"/>
<evidence type="ECO:0000259" key="4">
    <source>
        <dbReference type="Pfam" id="PF13793"/>
    </source>
</evidence>
<feature type="domain" description="Phosphoribosyltransferase" evidence="3">
    <location>
        <begin position="150"/>
        <end position="269"/>
    </location>
</feature>
<dbReference type="CDD" id="cd06223">
    <property type="entry name" value="PRTases_typeI"/>
    <property type="match status" value="1"/>
</dbReference>
<evidence type="ECO:0000259" key="3">
    <source>
        <dbReference type="Pfam" id="PF00156"/>
    </source>
</evidence>
<evidence type="ECO:0000313" key="5">
    <source>
        <dbReference type="EMBL" id="PWK89753.1"/>
    </source>
</evidence>
<dbReference type="NCBIfam" id="NF005537">
    <property type="entry name" value="PRK07199.1"/>
    <property type="match status" value="1"/>
</dbReference>
<feature type="domain" description="Ribose-phosphate pyrophosphokinase N-terminal" evidence="4">
    <location>
        <begin position="6"/>
        <end position="117"/>
    </location>
</feature>
<dbReference type="GO" id="GO:0005737">
    <property type="term" value="C:cytoplasm"/>
    <property type="evidence" value="ECO:0007669"/>
    <property type="project" value="TreeGrafter"/>
</dbReference>
<dbReference type="PANTHER" id="PTHR10210">
    <property type="entry name" value="RIBOSE-PHOSPHATE DIPHOSPHOKINASE FAMILY MEMBER"/>
    <property type="match status" value="1"/>
</dbReference>
<dbReference type="InterPro" id="IPR005946">
    <property type="entry name" value="Rib-P_diPkinase"/>
</dbReference>
<evidence type="ECO:0000256" key="1">
    <source>
        <dbReference type="ARBA" id="ARBA00022727"/>
    </source>
</evidence>
<dbReference type="Pfam" id="PF00156">
    <property type="entry name" value="Pribosyltran"/>
    <property type="match status" value="1"/>
</dbReference>
<gene>
    <name evidence="5" type="ORF">C7456_104104</name>
</gene>
<dbReference type="GO" id="GO:0006015">
    <property type="term" value="P:5-phosphoribose 1-diphosphate biosynthetic process"/>
    <property type="evidence" value="ECO:0007669"/>
    <property type="project" value="TreeGrafter"/>
</dbReference>
<dbReference type="RefSeq" id="WP_109722879.1">
    <property type="nucleotide sequence ID" value="NZ_MSZV01000007.1"/>
</dbReference>
<keyword evidence="5" id="KW-0808">Transferase</keyword>
<dbReference type="PANTHER" id="PTHR10210:SF41">
    <property type="entry name" value="RIBOSE-PHOSPHATE PYROPHOSPHOKINASE 1, CHLOROPLASTIC"/>
    <property type="match status" value="1"/>
</dbReference>
<sequence>MTRAVYALPGNEALADDLARRGGWPRAALDVHRFPDGESLVTVAAPPAGGEAVLACTLDRPDPKLVPLLMAAATLRELGAARVGLVAPYLGYMRQDARFHPGEAVSSRIFGRLLDQAFDWLLTVDPHLHRHRTLAEAGLPRGRLIHAAPALAAWVRANVARPLVVGPDGESEQWAREVAALVDAPVAIAGKERRGDRDVRVTLPAGSDWDGRTPVLLDDIVSSGHTMAETVRVLRARGLPPPVCVAVHGVFAEGARELLRAAGAARIVTTDSIPQENALIGLGAALAEALAAIGTEAGAPAG</sequence>
<keyword evidence="5" id="KW-0418">Kinase</keyword>
<dbReference type="GO" id="GO:0004749">
    <property type="term" value="F:ribose phosphate diphosphokinase activity"/>
    <property type="evidence" value="ECO:0007669"/>
    <property type="project" value="TreeGrafter"/>
</dbReference>
<dbReference type="InterPro" id="IPR000836">
    <property type="entry name" value="PRTase_dom"/>
</dbReference>
<comment type="similarity">
    <text evidence="2">Belongs to the ribose-phosphate pyrophosphokinase family.</text>
</comment>
<dbReference type="InterPro" id="IPR029057">
    <property type="entry name" value="PRTase-like"/>
</dbReference>
<dbReference type="Proteomes" id="UP000245812">
    <property type="component" value="Unassembled WGS sequence"/>
</dbReference>
<accession>A0A316I8I2</accession>
<dbReference type="SUPFAM" id="SSF53271">
    <property type="entry name" value="PRTase-like"/>
    <property type="match status" value="2"/>
</dbReference>
<dbReference type="InterPro" id="IPR029099">
    <property type="entry name" value="Pribosyltran_N"/>
</dbReference>
<organism evidence="5 6">
    <name type="scientific">Fulvimonas soli</name>
    <dbReference type="NCBI Taxonomy" id="155197"/>
    <lineage>
        <taxon>Bacteria</taxon>
        <taxon>Pseudomonadati</taxon>
        <taxon>Pseudomonadota</taxon>
        <taxon>Gammaproteobacteria</taxon>
        <taxon>Lysobacterales</taxon>
        <taxon>Rhodanobacteraceae</taxon>
        <taxon>Fulvimonas</taxon>
    </lineage>
</organism>
<dbReference type="SMART" id="SM01400">
    <property type="entry name" value="Pribosyltran_N"/>
    <property type="match status" value="1"/>
</dbReference>
<dbReference type="Gene3D" id="3.40.50.2020">
    <property type="match status" value="2"/>
</dbReference>
<evidence type="ECO:0000256" key="2">
    <source>
        <dbReference type="RuleBase" id="RU004324"/>
    </source>
</evidence>
<keyword evidence="1 2" id="KW-0545">Nucleotide biosynthesis</keyword>
<dbReference type="GO" id="GO:0016301">
    <property type="term" value="F:kinase activity"/>
    <property type="evidence" value="ECO:0007669"/>
    <property type="project" value="UniProtKB-KW"/>
</dbReference>
<dbReference type="EMBL" id="QGHC01000004">
    <property type="protein sequence ID" value="PWK89753.1"/>
    <property type="molecule type" value="Genomic_DNA"/>
</dbReference>
<dbReference type="GO" id="GO:0002189">
    <property type="term" value="C:ribose phosphate diphosphokinase complex"/>
    <property type="evidence" value="ECO:0007669"/>
    <property type="project" value="TreeGrafter"/>
</dbReference>
<dbReference type="GO" id="GO:0000287">
    <property type="term" value="F:magnesium ion binding"/>
    <property type="evidence" value="ECO:0007669"/>
    <property type="project" value="InterPro"/>
</dbReference>
<dbReference type="OrthoDB" id="324294at2"/>